<evidence type="ECO:0000256" key="2">
    <source>
        <dbReference type="SAM" id="Phobius"/>
    </source>
</evidence>
<dbReference type="EMBL" id="KE524984">
    <property type="protein sequence ID" value="KFB39535.1"/>
    <property type="molecule type" value="Genomic_DNA"/>
</dbReference>
<protein>
    <submittedName>
        <fullName evidence="4 5">Uncharacterized protein</fullName>
    </submittedName>
</protein>
<feature type="transmembrane region" description="Helical" evidence="2">
    <location>
        <begin position="128"/>
        <end position="148"/>
    </location>
</feature>
<keyword evidence="2" id="KW-1133">Transmembrane helix</keyword>
<evidence type="ECO:0000313" key="4">
    <source>
        <dbReference type="EMBL" id="KFB39535.1"/>
    </source>
</evidence>
<reference evidence="4 6" key="1">
    <citation type="journal article" date="2014" name="BMC Genomics">
        <title>Genome sequence of Anopheles sinensis provides insight into genetics basis of mosquito competence for malaria parasites.</title>
        <authorList>
            <person name="Zhou D."/>
            <person name="Zhang D."/>
            <person name="Ding G."/>
            <person name="Shi L."/>
            <person name="Hou Q."/>
            <person name="Ye Y."/>
            <person name="Xu Y."/>
            <person name="Zhou H."/>
            <person name="Xiong C."/>
            <person name="Li S."/>
            <person name="Yu J."/>
            <person name="Hong S."/>
            <person name="Yu X."/>
            <person name="Zou P."/>
            <person name="Chen C."/>
            <person name="Chang X."/>
            <person name="Wang W."/>
            <person name="Lv Y."/>
            <person name="Sun Y."/>
            <person name="Ma L."/>
            <person name="Shen B."/>
            <person name="Zhu C."/>
        </authorList>
    </citation>
    <scope>NUCLEOTIDE SEQUENCE [LARGE SCALE GENOMIC DNA]</scope>
</reference>
<dbReference type="EnsemblMetazoa" id="ASIC006878-RA">
    <property type="protein sequence ID" value="ASIC006878-PA"/>
    <property type="gene ID" value="ASIC006878"/>
</dbReference>
<feature type="chain" id="PRO_5001783892" evidence="3">
    <location>
        <begin position="17"/>
        <end position="165"/>
    </location>
</feature>
<name>A0A084VNJ1_ANOSI</name>
<gene>
    <name evidence="4" type="ORF">ZHAS_00006878</name>
</gene>
<keyword evidence="3" id="KW-0732">Signal</keyword>
<feature type="region of interest" description="Disordered" evidence="1">
    <location>
        <begin position="37"/>
        <end position="74"/>
    </location>
</feature>
<feature type="signal peptide" evidence="3">
    <location>
        <begin position="1"/>
        <end position="16"/>
    </location>
</feature>
<evidence type="ECO:0000313" key="6">
    <source>
        <dbReference type="Proteomes" id="UP000030765"/>
    </source>
</evidence>
<keyword evidence="2" id="KW-0472">Membrane</keyword>
<keyword evidence="6" id="KW-1185">Reference proteome</keyword>
<dbReference type="Proteomes" id="UP000030765">
    <property type="component" value="Unassembled WGS sequence"/>
</dbReference>
<evidence type="ECO:0000256" key="3">
    <source>
        <dbReference type="SAM" id="SignalP"/>
    </source>
</evidence>
<reference evidence="5" key="2">
    <citation type="submission" date="2020-05" db="UniProtKB">
        <authorList>
            <consortium name="EnsemblMetazoa"/>
        </authorList>
    </citation>
    <scope>IDENTIFICATION</scope>
</reference>
<sequence>MAFVQLFFNIFPALTAFGVGNGGASGAGGAEQKYFKLRQPPKRPLSNTSEKTGTTFSTNHEDHEWNDTNPSNNNPYRGCCPKSSAFGPSAEMIAPPAVPDLMNHPEGTTTTDCNELQFYGQLKQMLDLPILFAICFIQLISFVLVLNIEECSPLVLFSWWRNKIS</sequence>
<dbReference type="EMBL" id="ATLV01014759">
    <property type="status" value="NOT_ANNOTATED_CDS"/>
    <property type="molecule type" value="Genomic_DNA"/>
</dbReference>
<dbReference type="OrthoDB" id="10503219at2759"/>
<proteinExistence type="predicted"/>
<keyword evidence="2" id="KW-0812">Transmembrane</keyword>
<evidence type="ECO:0000313" key="5">
    <source>
        <dbReference type="EnsemblMetazoa" id="ASIC006878-PA"/>
    </source>
</evidence>
<accession>A0A084VNJ1</accession>
<feature type="compositionally biased region" description="Polar residues" evidence="1">
    <location>
        <begin position="45"/>
        <end position="58"/>
    </location>
</feature>
<evidence type="ECO:0000256" key="1">
    <source>
        <dbReference type="SAM" id="MobiDB-lite"/>
    </source>
</evidence>
<dbReference type="VEuPathDB" id="VectorBase:ASIC006878"/>
<organism evidence="4">
    <name type="scientific">Anopheles sinensis</name>
    <name type="common">Mosquito</name>
    <dbReference type="NCBI Taxonomy" id="74873"/>
    <lineage>
        <taxon>Eukaryota</taxon>
        <taxon>Metazoa</taxon>
        <taxon>Ecdysozoa</taxon>
        <taxon>Arthropoda</taxon>
        <taxon>Hexapoda</taxon>
        <taxon>Insecta</taxon>
        <taxon>Pterygota</taxon>
        <taxon>Neoptera</taxon>
        <taxon>Endopterygota</taxon>
        <taxon>Diptera</taxon>
        <taxon>Nematocera</taxon>
        <taxon>Culicoidea</taxon>
        <taxon>Culicidae</taxon>
        <taxon>Anophelinae</taxon>
        <taxon>Anopheles</taxon>
    </lineage>
</organism>
<dbReference type="AlphaFoldDB" id="A0A084VNJ1"/>